<evidence type="ECO:0000313" key="2">
    <source>
        <dbReference type="EMBL" id="KAK4097856.1"/>
    </source>
</evidence>
<name>A0AAN6SYN5_9PEZI</name>
<dbReference type="Pfam" id="PF01544">
    <property type="entry name" value="CorA"/>
    <property type="match status" value="1"/>
</dbReference>
<dbReference type="Proteomes" id="UP001305647">
    <property type="component" value="Unassembled WGS sequence"/>
</dbReference>
<keyword evidence="3" id="KW-1185">Reference proteome</keyword>
<gene>
    <name evidence="2" type="ORF">N658DRAFT_561457</name>
</gene>
<dbReference type="InterPro" id="IPR002523">
    <property type="entry name" value="MgTranspt_CorA/ZnTranspt_ZntB"/>
</dbReference>
<protein>
    <submittedName>
        <fullName evidence="2">Uncharacterized protein</fullName>
    </submittedName>
</protein>
<proteinExistence type="predicted"/>
<dbReference type="AlphaFoldDB" id="A0AAN6SYN5"/>
<dbReference type="EMBL" id="MU863666">
    <property type="protein sequence ID" value="KAK4097856.1"/>
    <property type="molecule type" value="Genomic_DNA"/>
</dbReference>
<feature type="region of interest" description="Disordered" evidence="1">
    <location>
        <begin position="1"/>
        <end position="20"/>
    </location>
</feature>
<evidence type="ECO:0000313" key="3">
    <source>
        <dbReference type="Proteomes" id="UP001305647"/>
    </source>
</evidence>
<reference evidence="2" key="1">
    <citation type="journal article" date="2023" name="Mol. Phylogenet. Evol.">
        <title>Genome-scale phylogeny and comparative genomics of the fungal order Sordariales.</title>
        <authorList>
            <person name="Hensen N."/>
            <person name="Bonometti L."/>
            <person name="Westerberg I."/>
            <person name="Brannstrom I.O."/>
            <person name="Guillou S."/>
            <person name="Cros-Aarteil S."/>
            <person name="Calhoun S."/>
            <person name="Haridas S."/>
            <person name="Kuo A."/>
            <person name="Mondo S."/>
            <person name="Pangilinan J."/>
            <person name="Riley R."/>
            <person name="LaButti K."/>
            <person name="Andreopoulos B."/>
            <person name="Lipzen A."/>
            <person name="Chen C."/>
            <person name="Yan M."/>
            <person name="Daum C."/>
            <person name="Ng V."/>
            <person name="Clum A."/>
            <person name="Steindorff A."/>
            <person name="Ohm R.A."/>
            <person name="Martin F."/>
            <person name="Silar P."/>
            <person name="Natvig D.O."/>
            <person name="Lalanne C."/>
            <person name="Gautier V."/>
            <person name="Ament-Velasquez S.L."/>
            <person name="Kruys A."/>
            <person name="Hutchinson M.I."/>
            <person name="Powell A.J."/>
            <person name="Barry K."/>
            <person name="Miller A.N."/>
            <person name="Grigoriev I.V."/>
            <person name="Debuchy R."/>
            <person name="Gladieux P."/>
            <person name="Hiltunen Thoren M."/>
            <person name="Johannesson H."/>
        </authorList>
    </citation>
    <scope>NUCLEOTIDE SEQUENCE</scope>
    <source>
        <strain evidence="2">CBS 757.83</strain>
    </source>
</reference>
<organism evidence="2 3">
    <name type="scientific">Parathielavia hyrcaniae</name>
    <dbReference type="NCBI Taxonomy" id="113614"/>
    <lineage>
        <taxon>Eukaryota</taxon>
        <taxon>Fungi</taxon>
        <taxon>Dikarya</taxon>
        <taxon>Ascomycota</taxon>
        <taxon>Pezizomycotina</taxon>
        <taxon>Sordariomycetes</taxon>
        <taxon>Sordariomycetidae</taxon>
        <taxon>Sordariales</taxon>
        <taxon>Chaetomiaceae</taxon>
        <taxon>Parathielavia</taxon>
    </lineage>
</organism>
<comment type="caution">
    <text evidence="2">The sequence shown here is derived from an EMBL/GenBank/DDBJ whole genome shotgun (WGS) entry which is preliminary data.</text>
</comment>
<reference evidence="2" key="2">
    <citation type="submission" date="2023-05" db="EMBL/GenBank/DDBJ databases">
        <authorList>
            <consortium name="Lawrence Berkeley National Laboratory"/>
            <person name="Steindorff A."/>
            <person name="Hensen N."/>
            <person name="Bonometti L."/>
            <person name="Westerberg I."/>
            <person name="Brannstrom I.O."/>
            <person name="Guillou S."/>
            <person name="Cros-Aarteil S."/>
            <person name="Calhoun S."/>
            <person name="Haridas S."/>
            <person name="Kuo A."/>
            <person name="Mondo S."/>
            <person name="Pangilinan J."/>
            <person name="Riley R."/>
            <person name="Labutti K."/>
            <person name="Andreopoulos B."/>
            <person name="Lipzen A."/>
            <person name="Chen C."/>
            <person name="Yanf M."/>
            <person name="Daum C."/>
            <person name="Ng V."/>
            <person name="Clum A."/>
            <person name="Ohm R."/>
            <person name="Martin F."/>
            <person name="Silar P."/>
            <person name="Natvig D."/>
            <person name="Lalanne C."/>
            <person name="Gautier V."/>
            <person name="Ament-Velasquez S.L."/>
            <person name="Kruys A."/>
            <person name="Hutchinson M.I."/>
            <person name="Powell A.J."/>
            <person name="Barry K."/>
            <person name="Miller A.N."/>
            <person name="Grigoriev I.V."/>
            <person name="Debuchy R."/>
            <person name="Gladieux P."/>
            <person name="Thoren M.H."/>
            <person name="Johannesson H."/>
        </authorList>
    </citation>
    <scope>NUCLEOTIDE SEQUENCE</scope>
    <source>
        <strain evidence="2">CBS 757.83</strain>
    </source>
</reference>
<accession>A0AAN6SYN5</accession>
<evidence type="ECO:0000256" key="1">
    <source>
        <dbReference type="SAM" id="MobiDB-lite"/>
    </source>
</evidence>
<sequence length="598" mass="67295">MSQQRRREQQQQQEGIASYMRTQKPDAASLRYTAFINQIAGSDSPRHFRKFAALRNFLHLDGFAQHGIPPCVGKPIITIATLKPNKIDFVFQNVETHELGLIIDPDVLQLFLVENITPELVKVLGRYLEIDPQFFLDYIDAIPKEFNITKGEEDVARPELVPTPCYRLQSLEGHLPMLRSSTAECEHIRMRFVGPRQCSNRRHAKERMRPDLQKLNVERVAGLQIPIARDTGVGGRQFDNVAMTRQCASVWFKTPADPKKPEWLKGLVLLDPPFEIHHTIQKEYGEILPSMHQTCLTYLAPFNLNQQDRDLLDDRSSYREFLVRYLQTLSLNTRSDFHPLLLVRGVGRIVTNAHVERDTNTIEWQLETMSAAAAAADVAVLQKVLSRLFTHRRRIARYQVLVEEQGLLSEQGGSSASNANMPAITGRRLDTQGPADDLCCAVKRQEAIMARAGANLWVQVLTNLAGAPGNQSEYVRVGPVTPAAVTPAAWLPRRLLPRAARQALRDIQTEANQAHDLVTRNAERVAQLVELLISVMSVREAGLSVRQNETLTFLALVATFALPFNAVAAVLAVQTRFGPEGELFWVFWVASLCTWALV</sequence>